<reference evidence="6" key="1">
    <citation type="submission" date="2022-12" db="EMBL/GenBank/DDBJ databases">
        <title>Phocaeicola acetigenes sp. nov., isolated feces from a healthy human.</title>
        <authorList>
            <person name="Do H."/>
            <person name="Ha Y.B."/>
            <person name="Kim J.-S."/>
            <person name="Suh M.K."/>
            <person name="Kim H.S."/>
            <person name="Lee J.-S."/>
        </authorList>
    </citation>
    <scope>NUCLEOTIDE SEQUENCE</scope>
    <source>
        <strain evidence="6">KGMB11183</strain>
    </source>
</reference>
<gene>
    <name evidence="6" type="ORF">O6P32_06390</name>
</gene>
<dbReference type="InterPro" id="IPR050553">
    <property type="entry name" value="Thioredoxin_ResA/DsbE_sf"/>
</dbReference>
<dbReference type="PROSITE" id="PS51257">
    <property type="entry name" value="PROKAR_LIPOPROTEIN"/>
    <property type="match status" value="1"/>
</dbReference>
<keyword evidence="7" id="KW-1185">Reference proteome</keyword>
<feature type="domain" description="Thioredoxin" evidence="5">
    <location>
        <begin position="249"/>
        <end position="389"/>
    </location>
</feature>
<evidence type="ECO:0000256" key="3">
    <source>
        <dbReference type="ARBA" id="ARBA00023157"/>
    </source>
</evidence>
<comment type="subcellular location">
    <subcellularLocation>
        <location evidence="1">Cell envelope</location>
    </subcellularLocation>
</comment>
<dbReference type="Proteomes" id="UP001141933">
    <property type="component" value="Unassembled WGS sequence"/>
</dbReference>
<dbReference type="RefSeq" id="WP_269877505.1">
    <property type="nucleotide sequence ID" value="NZ_JAPZVM010000003.1"/>
</dbReference>
<dbReference type="PANTHER" id="PTHR42852">
    <property type="entry name" value="THIOL:DISULFIDE INTERCHANGE PROTEIN DSBE"/>
    <property type="match status" value="1"/>
</dbReference>
<dbReference type="PANTHER" id="PTHR42852:SF6">
    <property type="entry name" value="THIOL:DISULFIDE INTERCHANGE PROTEIN DSBE"/>
    <property type="match status" value="1"/>
</dbReference>
<evidence type="ECO:0000256" key="2">
    <source>
        <dbReference type="ARBA" id="ARBA00022748"/>
    </source>
</evidence>
<accession>A0ABT4PH13</accession>
<dbReference type="InterPro" id="IPR025380">
    <property type="entry name" value="DUF4369"/>
</dbReference>
<keyword evidence="4" id="KW-0676">Redox-active center</keyword>
<dbReference type="SUPFAM" id="SSF52833">
    <property type="entry name" value="Thioredoxin-like"/>
    <property type="match status" value="1"/>
</dbReference>
<organism evidence="6 7">
    <name type="scientific">Phocaeicola acetigenes</name>
    <dbReference type="NCBI Taxonomy" id="3016083"/>
    <lineage>
        <taxon>Bacteria</taxon>
        <taxon>Pseudomonadati</taxon>
        <taxon>Bacteroidota</taxon>
        <taxon>Bacteroidia</taxon>
        <taxon>Bacteroidales</taxon>
        <taxon>Bacteroidaceae</taxon>
        <taxon>Phocaeicola</taxon>
    </lineage>
</organism>
<dbReference type="CDD" id="cd02966">
    <property type="entry name" value="TlpA_like_family"/>
    <property type="match status" value="1"/>
</dbReference>
<keyword evidence="3" id="KW-1015">Disulfide bond</keyword>
<evidence type="ECO:0000256" key="1">
    <source>
        <dbReference type="ARBA" id="ARBA00004196"/>
    </source>
</evidence>
<dbReference type="PROSITE" id="PS51352">
    <property type="entry name" value="THIOREDOXIN_2"/>
    <property type="match status" value="1"/>
</dbReference>
<dbReference type="EMBL" id="JAPZVM010000003">
    <property type="protein sequence ID" value="MCZ8372338.1"/>
    <property type="molecule type" value="Genomic_DNA"/>
</dbReference>
<protein>
    <submittedName>
        <fullName evidence="6">TlpA disulfide reductase family protein</fullName>
    </submittedName>
</protein>
<dbReference type="Gene3D" id="3.40.30.10">
    <property type="entry name" value="Glutaredoxin"/>
    <property type="match status" value="1"/>
</dbReference>
<sequence>MKIKYWSMGVVSALLISGCQMQSPVLEGTLDAIQADSLYLYQVTNDWYGTLEKEAAIPVKDGTFTYSLDSLKSGLYALALENQEMSRVTHFAKFFIEPVPMKVTVRQGDYEELDLQVEGSSLNERYTSFVHGLNVAGNKVMLDSLDRAFYAARDKGDTALMAKIKTESMPYYDKSREQSRLFIDQAILKEQHTAFGLYLYYTYRFQNQTFNTVGAIDTVFQHLQEYPDEARQMVFYSRITDTLERFRKCAIGSKAPFIEGVDANGKQVSLDNFKGRYVLVDFWSSGCHWCRLETPHLQKVYDAFKDKNFTILGVSSDYSKEDWLRAIDEDKSFWNQIIVPRKEIRPLMDRYCIVGIPHIILVDPSGIIIAKDLRGEDIYQTVESYIQNN</sequence>
<evidence type="ECO:0000313" key="6">
    <source>
        <dbReference type="EMBL" id="MCZ8372338.1"/>
    </source>
</evidence>
<dbReference type="Pfam" id="PF14289">
    <property type="entry name" value="DUF4369"/>
    <property type="match status" value="1"/>
</dbReference>
<dbReference type="InterPro" id="IPR036249">
    <property type="entry name" value="Thioredoxin-like_sf"/>
</dbReference>
<comment type="caution">
    <text evidence="6">The sequence shown here is derived from an EMBL/GenBank/DDBJ whole genome shotgun (WGS) entry which is preliminary data.</text>
</comment>
<evidence type="ECO:0000259" key="5">
    <source>
        <dbReference type="PROSITE" id="PS51352"/>
    </source>
</evidence>
<evidence type="ECO:0000313" key="7">
    <source>
        <dbReference type="Proteomes" id="UP001141933"/>
    </source>
</evidence>
<evidence type="ECO:0000256" key="4">
    <source>
        <dbReference type="ARBA" id="ARBA00023284"/>
    </source>
</evidence>
<name>A0ABT4PH13_9BACT</name>
<dbReference type="InterPro" id="IPR000866">
    <property type="entry name" value="AhpC/TSA"/>
</dbReference>
<dbReference type="InterPro" id="IPR013766">
    <property type="entry name" value="Thioredoxin_domain"/>
</dbReference>
<proteinExistence type="predicted"/>
<keyword evidence="2" id="KW-0201">Cytochrome c-type biogenesis</keyword>
<dbReference type="Pfam" id="PF00578">
    <property type="entry name" value="AhpC-TSA"/>
    <property type="match status" value="1"/>
</dbReference>